<organism evidence="2 3">
    <name type="scientific">Selenomonas ruminantium</name>
    <dbReference type="NCBI Taxonomy" id="971"/>
    <lineage>
        <taxon>Bacteria</taxon>
        <taxon>Bacillati</taxon>
        <taxon>Bacillota</taxon>
        <taxon>Negativicutes</taxon>
        <taxon>Selenomonadales</taxon>
        <taxon>Selenomonadaceae</taxon>
        <taxon>Selenomonas</taxon>
    </lineage>
</organism>
<dbReference type="Proteomes" id="UP000183469">
    <property type="component" value="Unassembled WGS sequence"/>
</dbReference>
<dbReference type="RefSeq" id="WP_074671040.1">
    <property type="nucleotide sequence ID" value="NZ_FNQG01000003.1"/>
</dbReference>
<keyword evidence="1" id="KW-0812">Transmembrane</keyword>
<evidence type="ECO:0000313" key="2">
    <source>
        <dbReference type="EMBL" id="SDZ83167.1"/>
    </source>
</evidence>
<feature type="transmembrane region" description="Helical" evidence="1">
    <location>
        <begin position="79"/>
        <end position="107"/>
    </location>
</feature>
<evidence type="ECO:0000313" key="3">
    <source>
        <dbReference type="Proteomes" id="UP000183469"/>
    </source>
</evidence>
<name>A0A1H3W7W2_SELRU</name>
<gene>
    <name evidence="2" type="ORF">SAMN05660648_00768</name>
</gene>
<dbReference type="AlphaFoldDB" id="A0A1H3W7W2"/>
<keyword evidence="1" id="KW-0472">Membrane</keyword>
<evidence type="ECO:0000256" key="1">
    <source>
        <dbReference type="SAM" id="Phobius"/>
    </source>
</evidence>
<reference evidence="2 3" key="1">
    <citation type="submission" date="2016-10" db="EMBL/GenBank/DDBJ databases">
        <authorList>
            <person name="de Groot N.N."/>
        </authorList>
    </citation>
    <scope>NUCLEOTIDE SEQUENCE [LARGE SCALE GENOMIC DNA]</scope>
    <source>
        <strain evidence="2 3">DSM 2872</strain>
    </source>
</reference>
<keyword evidence="1" id="KW-1133">Transmembrane helix</keyword>
<dbReference type="EMBL" id="FNQG01000003">
    <property type="protein sequence ID" value="SDZ83167.1"/>
    <property type="molecule type" value="Genomic_DNA"/>
</dbReference>
<proteinExistence type="predicted"/>
<protein>
    <submittedName>
        <fullName evidence="2">Uncharacterized protein</fullName>
    </submittedName>
</protein>
<sequence>MDMQEKNNDESVNNMVETKQWVMKSDLIFLGTRNTKLLVEGRSLEVDQYNSLGVKWGRQSGKFDIMDITRIERSKRTSYGAVGCLLIAALVLLENSSSILGWVVLLLSLKDLKEKLLIIQHNGGVVKIGTKDNKSVDDFINYVKQYNPNVIKNVIE</sequence>
<accession>A0A1H3W7W2</accession>